<evidence type="ECO:0000256" key="1">
    <source>
        <dbReference type="SAM" id="MobiDB-lite"/>
    </source>
</evidence>
<keyword evidence="2" id="KW-0812">Transmembrane</keyword>
<evidence type="ECO:0000313" key="4">
    <source>
        <dbReference type="Proteomes" id="UP000834106"/>
    </source>
</evidence>
<protein>
    <submittedName>
        <fullName evidence="3">Uncharacterized protein</fullName>
    </submittedName>
</protein>
<organism evidence="3 4">
    <name type="scientific">Fraxinus pennsylvanica</name>
    <dbReference type="NCBI Taxonomy" id="56036"/>
    <lineage>
        <taxon>Eukaryota</taxon>
        <taxon>Viridiplantae</taxon>
        <taxon>Streptophyta</taxon>
        <taxon>Embryophyta</taxon>
        <taxon>Tracheophyta</taxon>
        <taxon>Spermatophyta</taxon>
        <taxon>Magnoliopsida</taxon>
        <taxon>eudicotyledons</taxon>
        <taxon>Gunneridae</taxon>
        <taxon>Pentapetalae</taxon>
        <taxon>asterids</taxon>
        <taxon>lamiids</taxon>
        <taxon>Lamiales</taxon>
        <taxon>Oleaceae</taxon>
        <taxon>Oleeae</taxon>
        <taxon>Fraxinus</taxon>
    </lineage>
</organism>
<feature type="region of interest" description="Disordered" evidence="1">
    <location>
        <begin position="50"/>
        <end position="71"/>
    </location>
</feature>
<proteinExistence type="predicted"/>
<dbReference type="AlphaFoldDB" id="A0AAD2E2G0"/>
<dbReference type="EMBL" id="OU503047">
    <property type="protein sequence ID" value="CAI9772271.1"/>
    <property type="molecule type" value="Genomic_DNA"/>
</dbReference>
<feature type="transmembrane region" description="Helical" evidence="2">
    <location>
        <begin position="170"/>
        <end position="188"/>
    </location>
</feature>
<sequence length="196" mass="22312">MQIADFVDLAPIAKKMSSEYSHSVVPVFTKIKTGRAIAFPGAAKSEFGSYFRSSENSKSRKESLGNEGDERVSRDLVKMRVLEETSKRESYDANMLPQCRKTTNSDTTLEGSFGPKHNSVGTSKIDSNLVQPIETKSRDLDFSLLRLRGNIKYDHQPHSSRSSYMQSYEHVFLFLFSLLIVCFIRVLLRKLYLILQ</sequence>
<gene>
    <name evidence="3" type="ORF">FPE_LOCUS19701</name>
</gene>
<keyword evidence="2" id="KW-1133">Transmembrane helix</keyword>
<keyword evidence="4" id="KW-1185">Reference proteome</keyword>
<dbReference type="Proteomes" id="UP000834106">
    <property type="component" value="Chromosome 12"/>
</dbReference>
<evidence type="ECO:0000256" key="2">
    <source>
        <dbReference type="SAM" id="Phobius"/>
    </source>
</evidence>
<name>A0AAD2E2G0_9LAMI</name>
<accession>A0AAD2E2G0</accession>
<reference evidence="3" key="1">
    <citation type="submission" date="2023-05" db="EMBL/GenBank/DDBJ databases">
        <authorList>
            <person name="Huff M."/>
        </authorList>
    </citation>
    <scope>NUCLEOTIDE SEQUENCE</scope>
</reference>
<feature type="compositionally biased region" description="Basic and acidic residues" evidence="1">
    <location>
        <begin position="55"/>
        <end position="71"/>
    </location>
</feature>
<evidence type="ECO:0000313" key="3">
    <source>
        <dbReference type="EMBL" id="CAI9772271.1"/>
    </source>
</evidence>
<keyword evidence="2" id="KW-0472">Membrane</keyword>